<feature type="domain" description="Rhodanese" evidence="1">
    <location>
        <begin position="133"/>
        <end position="222"/>
    </location>
</feature>
<gene>
    <name evidence="3" type="ORF">A2Z06_01435</name>
</gene>
<proteinExistence type="predicted"/>
<dbReference type="InterPro" id="IPR050229">
    <property type="entry name" value="GlpE_sulfurtransferase"/>
</dbReference>
<sequence>MRNHKKTRYKTEIYEQFARIGKAISSPKRLELLDLLSQGARTVEVLAREAGLSVANTSRHLQVLRGARLVESDKKGLYVAYRLADPSVWRFLRSLQSIAGERLADVERIARRLVEGKEGMEPVGRQELFKRVRKGSVTVIDVRPPEEYRAGHIAGAISIPLRELERRISELPSDQEIVAYCRGPYCLLAIQAVETLRARGFKARRYEESIMDWRAGGLPVEVGVDSDE</sequence>
<dbReference type="SMART" id="SM00418">
    <property type="entry name" value="HTH_ARSR"/>
    <property type="match status" value="1"/>
</dbReference>
<dbReference type="AlphaFoldDB" id="A0A1F5YAV3"/>
<dbReference type="PRINTS" id="PR00778">
    <property type="entry name" value="HTHARSR"/>
</dbReference>
<dbReference type="SUPFAM" id="SSF52821">
    <property type="entry name" value="Rhodanese/Cell cycle control phosphatase"/>
    <property type="match status" value="1"/>
</dbReference>
<dbReference type="PANTHER" id="PTHR43031">
    <property type="entry name" value="FAD-DEPENDENT OXIDOREDUCTASE"/>
    <property type="match status" value="1"/>
</dbReference>
<evidence type="ECO:0000313" key="3">
    <source>
        <dbReference type="EMBL" id="OGF97132.1"/>
    </source>
</evidence>
<dbReference type="Gene3D" id="1.10.10.10">
    <property type="entry name" value="Winged helix-like DNA-binding domain superfamily/Winged helix DNA-binding domain"/>
    <property type="match status" value="1"/>
</dbReference>
<dbReference type="PROSITE" id="PS50206">
    <property type="entry name" value="RHODANESE_3"/>
    <property type="match status" value="1"/>
</dbReference>
<dbReference type="InterPro" id="IPR036390">
    <property type="entry name" value="WH_DNA-bd_sf"/>
</dbReference>
<evidence type="ECO:0000259" key="1">
    <source>
        <dbReference type="PROSITE" id="PS50206"/>
    </source>
</evidence>
<dbReference type="InterPro" id="IPR036388">
    <property type="entry name" value="WH-like_DNA-bd_sf"/>
</dbReference>
<dbReference type="FunFam" id="3.40.250.10:FF:000039">
    <property type="entry name" value="ArsR family transcriptional regulator"/>
    <property type="match status" value="1"/>
</dbReference>
<dbReference type="InterPro" id="IPR001763">
    <property type="entry name" value="Rhodanese-like_dom"/>
</dbReference>
<organism evidence="3 4">
    <name type="scientific">Candidatus Glassbacteria bacterium RBG_16_58_8</name>
    <dbReference type="NCBI Taxonomy" id="1817866"/>
    <lineage>
        <taxon>Bacteria</taxon>
        <taxon>Candidatus Glassiibacteriota</taxon>
    </lineage>
</organism>
<comment type="caution">
    <text evidence="3">The sequence shown here is derived from an EMBL/GenBank/DDBJ whole genome shotgun (WGS) entry which is preliminary data.</text>
</comment>
<dbReference type="PANTHER" id="PTHR43031:SF1">
    <property type="entry name" value="PYRIDINE NUCLEOTIDE-DISULPHIDE OXIDOREDUCTASE"/>
    <property type="match status" value="1"/>
</dbReference>
<dbReference type="CDD" id="cd00158">
    <property type="entry name" value="RHOD"/>
    <property type="match status" value="1"/>
</dbReference>
<dbReference type="PROSITE" id="PS50987">
    <property type="entry name" value="HTH_ARSR_2"/>
    <property type="match status" value="1"/>
</dbReference>
<dbReference type="Gene3D" id="3.40.250.10">
    <property type="entry name" value="Rhodanese-like domain"/>
    <property type="match status" value="1"/>
</dbReference>
<dbReference type="InterPro" id="IPR036873">
    <property type="entry name" value="Rhodanese-like_dom_sf"/>
</dbReference>
<dbReference type="CDD" id="cd00090">
    <property type="entry name" value="HTH_ARSR"/>
    <property type="match status" value="1"/>
</dbReference>
<dbReference type="SMART" id="SM00450">
    <property type="entry name" value="RHOD"/>
    <property type="match status" value="1"/>
</dbReference>
<name>A0A1F5YAV3_9BACT</name>
<feature type="domain" description="HTH arsR-type" evidence="2">
    <location>
        <begin position="9"/>
        <end position="103"/>
    </location>
</feature>
<reference evidence="3 4" key="1">
    <citation type="journal article" date="2016" name="Nat. Commun.">
        <title>Thousands of microbial genomes shed light on interconnected biogeochemical processes in an aquifer system.</title>
        <authorList>
            <person name="Anantharaman K."/>
            <person name="Brown C.T."/>
            <person name="Hug L.A."/>
            <person name="Sharon I."/>
            <person name="Castelle C.J."/>
            <person name="Probst A.J."/>
            <person name="Thomas B.C."/>
            <person name="Singh A."/>
            <person name="Wilkins M.J."/>
            <person name="Karaoz U."/>
            <person name="Brodie E.L."/>
            <person name="Williams K.H."/>
            <person name="Hubbard S.S."/>
            <person name="Banfield J.F."/>
        </authorList>
    </citation>
    <scope>NUCLEOTIDE SEQUENCE [LARGE SCALE GENOMIC DNA]</scope>
</reference>
<dbReference type="InterPro" id="IPR011991">
    <property type="entry name" value="ArsR-like_HTH"/>
</dbReference>
<protein>
    <submittedName>
        <fullName evidence="3">ArsR family transcriptional regulator</fullName>
    </submittedName>
</protein>
<dbReference type="InterPro" id="IPR001845">
    <property type="entry name" value="HTH_ArsR_DNA-bd_dom"/>
</dbReference>
<dbReference type="SUPFAM" id="SSF46785">
    <property type="entry name" value="Winged helix' DNA-binding domain"/>
    <property type="match status" value="1"/>
</dbReference>
<dbReference type="Pfam" id="PF00581">
    <property type="entry name" value="Rhodanese"/>
    <property type="match status" value="1"/>
</dbReference>
<dbReference type="NCBIfam" id="NF033788">
    <property type="entry name" value="HTH_metalloreg"/>
    <property type="match status" value="1"/>
</dbReference>
<dbReference type="EMBL" id="MFIW01000096">
    <property type="protein sequence ID" value="OGF97132.1"/>
    <property type="molecule type" value="Genomic_DNA"/>
</dbReference>
<dbReference type="Proteomes" id="UP000179034">
    <property type="component" value="Unassembled WGS sequence"/>
</dbReference>
<dbReference type="Pfam" id="PF01022">
    <property type="entry name" value="HTH_5"/>
    <property type="match status" value="1"/>
</dbReference>
<evidence type="ECO:0000259" key="2">
    <source>
        <dbReference type="PROSITE" id="PS50987"/>
    </source>
</evidence>
<evidence type="ECO:0000313" key="4">
    <source>
        <dbReference type="Proteomes" id="UP000179034"/>
    </source>
</evidence>
<dbReference type="GO" id="GO:0003700">
    <property type="term" value="F:DNA-binding transcription factor activity"/>
    <property type="evidence" value="ECO:0007669"/>
    <property type="project" value="InterPro"/>
</dbReference>
<accession>A0A1F5YAV3</accession>